<accession>A0A095SRH5</accession>
<evidence type="ECO:0000313" key="1">
    <source>
        <dbReference type="EMBL" id="KGD67162.1"/>
    </source>
</evidence>
<sequence length="179" mass="20180">MKKIITLLVVSLFCTNGFSQNNEPTPIVNKNELKVNALYLILGSFDVSYERILNEESAVGISLGVPFDNENWDINYTATGYYRYYFGKKTAAGFFGEAFGMLNNVDDFIYEETASDYNYEQKTLTDFALGIGLGGKWVTKKGLLLEINAGVGRNLFNNQYDDRDYELIGRAGITVGYRF</sequence>
<dbReference type="eggNOG" id="ENOG5032S8Y">
    <property type="taxonomic scope" value="Bacteria"/>
</dbReference>
<protein>
    <recommendedName>
        <fullName evidence="3">DUF3575 domain-containing protein</fullName>
    </recommendedName>
</protein>
<keyword evidence="2" id="KW-1185">Reference proteome</keyword>
<proteinExistence type="predicted"/>
<dbReference type="STRING" id="1453498.LG45_13125"/>
<organism evidence="1 2">
    <name type="scientific">Flavobacterium aquatile LMG 4008 = ATCC 11947</name>
    <dbReference type="NCBI Taxonomy" id="1453498"/>
    <lineage>
        <taxon>Bacteria</taxon>
        <taxon>Pseudomonadati</taxon>
        <taxon>Bacteroidota</taxon>
        <taxon>Flavobacteriia</taxon>
        <taxon>Flavobacteriales</taxon>
        <taxon>Flavobacteriaceae</taxon>
        <taxon>Flavobacterium</taxon>
    </lineage>
</organism>
<reference evidence="1 2" key="1">
    <citation type="submission" date="2014-09" db="EMBL/GenBank/DDBJ databases">
        <title>Whole Genome Shotgun of Flavobacterium aquatile LMG 4008.</title>
        <authorList>
            <person name="Gale A.N."/>
            <person name="Pipes S.E."/>
            <person name="Newman J.D."/>
        </authorList>
    </citation>
    <scope>NUCLEOTIDE SEQUENCE [LARGE SCALE GENOMIC DNA]</scope>
    <source>
        <strain evidence="1 2">LMG 4008</strain>
    </source>
</reference>
<comment type="caution">
    <text evidence="1">The sequence shown here is derived from an EMBL/GenBank/DDBJ whole genome shotgun (WGS) entry which is preliminary data.</text>
</comment>
<name>A0A095SRH5_9FLAO</name>
<dbReference type="RefSeq" id="WP_035128413.1">
    <property type="nucleotide sequence ID" value="NZ_JRHH01000005.1"/>
</dbReference>
<dbReference type="AlphaFoldDB" id="A0A095SRH5"/>
<dbReference type="Pfam" id="PF12099">
    <property type="entry name" value="DUF3575"/>
    <property type="match status" value="1"/>
</dbReference>
<dbReference type="InterPro" id="IPR021958">
    <property type="entry name" value="DUF3575"/>
</dbReference>
<dbReference type="Proteomes" id="UP000029554">
    <property type="component" value="Unassembled WGS sequence"/>
</dbReference>
<dbReference type="OrthoDB" id="768080at2"/>
<evidence type="ECO:0000313" key="2">
    <source>
        <dbReference type="Proteomes" id="UP000029554"/>
    </source>
</evidence>
<gene>
    <name evidence="1" type="ORF">LG45_13125</name>
</gene>
<dbReference type="EMBL" id="JRHH01000005">
    <property type="protein sequence ID" value="KGD67162.1"/>
    <property type="molecule type" value="Genomic_DNA"/>
</dbReference>
<evidence type="ECO:0008006" key="3">
    <source>
        <dbReference type="Google" id="ProtNLM"/>
    </source>
</evidence>